<name>A0A6D2IP88_9BRAS</name>
<organism evidence="1 2">
    <name type="scientific">Microthlaspi erraticum</name>
    <dbReference type="NCBI Taxonomy" id="1685480"/>
    <lineage>
        <taxon>Eukaryota</taxon>
        <taxon>Viridiplantae</taxon>
        <taxon>Streptophyta</taxon>
        <taxon>Embryophyta</taxon>
        <taxon>Tracheophyta</taxon>
        <taxon>Spermatophyta</taxon>
        <taxon>Magnoliopsida</taxon>
        <taxon>eudicotyledons</taxon>
        <taxon>Gunneridae</taxon>
        <taxon>Pentapetalae</taxon>
        <taxon>rosids</taxon>
        <taxon>malvids</taxon>
        <taxon>Brassicales</taxon>
        <taxon>Brassicaceae</taxon>
        <taxon>Coluteocarpeae</taxon>
        <taxon>Microthlaspi</taxon>
    </lineage>
</organism>
<proteinExistence type="predicted"/>
<dbReference type="Proteomes" id="UP000467841">
    <property type="component" value="Unassembled WGS sequence"/>
</dbReference>
<evidence type="ECO:0000313" key="1">
    <source>
        <dbReference type="EMBL" id="CAA7029721.1"/>
    </source>
</evidence>
<protein>
    <submittedName>
        <fullName evidence="1">Uncharacterized protein</fullName>
    </submittedName>
</protein>
<dbReference type="AlphaFoldDB" id="A0A6D2IP88"/>
<evidence type="ECO:0000313" key="2">
    <source>
        <dbReference type="Proteomes" id="UP000467841"/>
    </source>
</evidence>
<keyword evidence="2" id="KW-1185">Reference proteome</keyword>
<reference evidence="1" key="1">
    <citation type="submission" date="2020-01" db="EMBL/GenBank/DDBJ databases">
        <authorList>
            <person name="Mishra B."/>
        </authorList>
    </citation>
    <scope>NUCLEOTIDE SEQUENCE [LARGE SCALE GENOMIC DNA]</scope>
</reference>
<dbReference type="EMBL" id="CACVBM020001085">
    <property type="protein sequence ID" value="CAA7029721.1"/>
    <property type="molecule type" value="Genomic_DNA"/>
</dbReference>
<accession>A0A6D2IP88</accession>
<comment type="caution">
    <text evidence="1">The sequence shown here is derived from an EMBL/GenBank/DDBJ whole genome shotgun (WGS) entry which is preliminary data.</text>
</comment>
<gene>
    <name evidence="1" type="ORF">MERR_LOCUS16956</name>
</gene>
<sequence>MAHPWFACAASYDDFSRLSPSVDMTAIVVASDGSDDVYGGVASLRGRATGECCRLRRVSTKDTRSLFLLSFLPSISHNNSLSSSFTFFPSLSPLWFSFSRQLSLSHILCG</sequence>